<dbReference type="HOGENOM" id="CLU_3410955_0_0_1"/>
<dbReference type="EMBL" id="KB741078">
    <property type="protein sequence ID" value="ENN74072.1"/>
    <property type="molecule type" value="Genomic_DNA"/>
</dbReference>
<reference evidence="1" key="1">
    <citation type="journal article" date="2013" name="Genome Biol.">
        <title>Draft genome of the mountain pine beetle, Dendroctonus ponderosae Hopkins, a major forest pest.</title>
        <authorList>
            <person name="Keeling C.I."/>
            <person name="Yuen M.M."/>
            <person name="Liao N.Y."/>
            <person name="Docking T.R."/>
            <person name="Chan S.K."/>
            <person name="Taylor G.A."/>
            <person name="Palmquist D.L."/>
            <person name="Jackman S.D."/>
            <person name="Nguyen A."/>
            <person name="Li M."/>
            <person name="Henderson H."/>
            <person name="Janes J.K."/>
            <person name="Zhao Y."/>
            <person name="Pandoh P."/>
            <person name="Moore R."/>
            <person name="Sperling F.A."/>
            <person name="Huber D.P."/>
            <person name="Birol I."/>
            <person name="Jones S.J."/>
            <person name="Bohlmann J."/>
        </authorList>
    </citation>
    <scope>NUCLEOTIDE SEQUENCE</scope>
</reference>
<sequence>MRTRAVSNRTHICLSALVLETVLDQDLRF</sequence>
<evidence type="ECO:0000313" key="1">
    <source>
        <dbReference type="EMBL" id="ENN74072.1"/>
    </source>
</evidence>
<gene>
    <name evidence="1" type="ORF">YQE_09334</name>
</gene>
<dbReference type="AlphaFoldDB" id="N6U6A3"/>
<proteinExistence type="predicted"/>
<feature type="non-terminal residue" evidence="1">
    <location>
        <position position="1"/>
    </location>
</feature>
<protein>
    <submittedName>
        <fullName evidence="1">Uncharacterized protein</fullName>
    </submittedName>
</protein>
<name>N6U6A3_DENPD</name>
<accession>N6U6A3</accession>
<organism evidence="1">
    <name type="scientific">Dendroctonus ponderosae</name>
    <name type="common">Mountain pine beetle</name>
    <dbReference type="NCBI Taxonomy" id="77166"/>
    <lineage>
        <taxon>Eukaryota</taxon>
        <taxon>Metazoa</taxon>
        <taxon>Ecdysozoa</taxon>
        <taxon>Arthropoda</taxon>
        <taxon>Hexapoda</taxon>
        <taxon>Insecta</taxon>
        <taxon>Pterygota</taxon>
        <taxon>Neoptera</taxon>
        <taxon>Endopterygota</taxon>
        <taxon>Coleoptera</taxon>
        <taxon>Polyphaga</taxon>
        <taxon>Cucujiformia</taxon>
        <taxon>Curculionidae</taxon>
        <taxon>Scolytinae</taxon>
        <taxon>Dendroctonus</taxon>
    </lineage>
</organism>